<sequence length="78" mass="9133">MEKHFWTGFLNGLPILLIICPQDRKENGMKRFMTNDINISNILSTNLEAEIFLELRKSGRYRNTTSARFQRKVGPTIF</sequence>
<proteinExistence type="predicted"/>
<name>A0A8J2K6W7_9HEXA</name>
<dbReference type="Proteomes" id="UP000708208">
    <property type="component" value="Unassembled WGS sequence"/>
</dbReference>
<keyword evidence="2" id="KW-1185">Reference proteome</keyword>
<comment type="caution">
    <text evidence="1">The sequence shown here is derived from an EMBL/GenBank/DDBJ whole genome shotgun (WGS) entry which is preliminary data.</text>
</comment>
<gene>
    <name evidence="1" type="ORF">AFUS01_LOCUS21227</name>
</gene>
<evidence type="ECO:0000313" key="1">
    <source>
        <dbReference type="EMBL" id="CAG7732734.1"/>
    </source>
</evidence>
<organism evidence="1 2">
    <name type="scientific">Allacma fusca</name>
    <dbReference type="NCBI Taxonomy" id="39272"/>
    <lineage>
        <taxon>Eukaryota</taxon>
        <taxon>Metazoa</taxon>
        <taxon>Ecdysozoa</taxon>
        <taxon>Arthropoda</taxon>
        <taxon>Hexapoda</taxon>
        <taxon>Collembola</taxon>
        <taxon>Symphypleona</taxon>
        <taxon>Sminthuridae</taxon>
        <taxon>Allacma</taxon>
    </lineage>
</organism>
<accession>A0A8J2K6W7</accession>
<dbReference type="EMBL" id="CAJVCH010236525">
    <property type="protein sequence ID" value="CAG7732734.1"/>
    <property type="molecule type" value="Genomic_DNA"/>
</dbReference>
<protein>
    <submittedName>
        <fullName evidence="1">Uncharacterized protein</fullName>
    </submittedName>
</protein>
<reference evidence="1" key="1">
    <citation type="submission" date="2021-06" db="EMBL/GenBank/DDBJ databases">
        <authorList>
            <person name="Hodson N. C."/>
            <person name="Mongue J. A."/>
            <person name="Jaron S. K."/>
        </authorList>
    </citation>
    <scope>NUCLEOTIDE SEQUENCE</scope>
</reference>
<evidence type="ECO:0000313" key="2">
    <source>
        <dbReference type="Proteomes" id="UP000708208"/>
    </source>
</evidence>
<dbReference type="AlphaFoldDB" id="A0A8J2K6W7"/>